<keyword evidence="2" id="KW-0217">Developmental protein</keyword>
<evidence type="ECO:0000313" key="11">
    <source>
        <dbReference type="EMBL" id="KAK1331403.1"/>
    </source>
</evidence>
<dbReference type="InterPro" id="IPR036390">
    <property type="entry name" value="WH_DNA-bd_sf"/>
</dbReference>
<evidence type="ECO:0000256" key="4">
    <source>
        <dbReference type="ARBA" id="ARBA00023125"/>
    </source>
</evidence>
<dbReference type="PANTHER" id="PTHR46721:SF1">
    <property type="entry name" value="FORKHEAD BOX PROTEIN N1"/>
    <property type="match status" value="1"/>
</dbReference>
<feature type="compositionally biased region" description="Pro residues" evidence="8">
    <location>
        <begin position="79"/>
        <end position="92"/>
    </location>
</feature>
<dbReference type="EMBL" id="JAULJE010000020">
    <property type="protein sequence ID" value="KAK1331403.1"/>
    <property type="molecule type" value="Genomic_DNA"/>
</dbReference>
<gene>
    <name evidence="11" type="ORF">QTO34_009357</name>
</gene>
<dbReference type="GO" id="GO:0000981">
    <property type="term" value="F:DNA-binding transcription factor activity, RNA polymerase II-specific"/>
    <property type="evidence" value="ECO:0007669"/>
    <property type="project" value="TreeGrafter"/>
</dbReference>
<dbReference type="Proteomes" id="UP001177744">
    <property type="component" value="Unassembled WGS sequence"/>
</dbReference>
<proteinExistence type="predicted"/>
<protein>
    <recommendedName>
        <fullName evidence="10">Fork-head domain-containing protein</fullName>
    </recommendedName>
</protein>
<evidence type="ECO:0000256" key="1">
    <source>
        <dbReference type="ARBA" id="ARBA00004123"/>
    </source>
</evidence>
<evidence type="ECO:0000259" key="10">
    <source>
        <dbReference type="PROSITE" id="PS50039"/>
    </source>
</evidence>
<dbReference type="SUPFAM" id="SSF46785">
    <property type="entry name" value="Winged helix' DNA-binding domain"/>
    <property type="match status" value="1"/>
</dbReference>
<dbReference type="InterPro" id="IPR049624">
    <property type="entry name" value="FOXN1_4"/>
</dbReference>
<feature type="region of interest" description="Disordered" evidence="8">
    <location>
        <begin position="35"/>
        <end position="116"/>
    </location>
</feature>
<evidence type="ECO:0000256" key="8">
    <source>
        <dbReference type="SAM" id="MobiDB-lite"/>
    </source>
</evidence>
<dbReference type="InterPro" id="IPR036388">
    <property type="entry name" value="WH-like_DNA-bd_sf"/>
</dbReference>
<accession>A0AA40HHT5</accession>
<dbReference type="PROSITE" id="PS00658">
    <property type="entry name" value="FORK_HEAD_2"/>
    <property type="match status" value="1"/>
</dbReference>
<dbReference type="Gene3D" id="1.10.10.10">
    <property type="entry name" value="Winged helix-like DNA-binding domain superfamily/Winged helix DNA-binding domain"/>
    <property type="match status" value="1"/>
</dbReference>
<comment type="subcellular location">
    <subcellularLocation>
        <location evidence="1 7">Nucleus</location>
    </subcellularLocation>
</comment>
<feature type="compositionally biased region" description="Pro residues" evidence="8">
    <location>
        <begin position="485"/>
        <end position="496"/>
    </location>
</feature>
<keyword evidence="4 7" id="KW-0238">DNA-binding</keyword>
<dbReference type="Pfam" id="PF00250">
    <property type="entry name" value="Forkhead"/>
    <property type="match status" value="1"/>
</dbReference>
<dbReference type="PANTHER" id="PTHR46721">
    <property type="entry name" value="FORKHEAD BOX PROTEIN N1"/>
    <property type="match status" value="1"/>
</dbReference>
<feature type="domain" description="Fork-head" evidence="10">
    <location>
        <begin position="294"/>
        <end position="390"/>
    </location>
</feature>
<dbReference type="GO" id="GO:0005634">
    <property type="term" value="C:nucleus"/>
    <property type="evidence" value="ECO:0007669"/>
    <property type="project" value="UniProtKB-SubCell"/>
</dbReference>
<evidence type="ECO:0000256" key="9">
    <source>
        <dbReference type="SAM" id="SignalP"/>
    </source>
</evidence>
<dbReference type="InterPro" id="IPR001766">
    <property type="entry name" value="Fork_head_dom"/>
</dbReference>
<dbReference type="SMART" id="SM00339">
    <property type="entry name" value="FH"/>
    <property type="match status" value="1"/>
</dbReference>
<feature type="region of interest" description="Disordered" evidence="8">
    <location>
        <begin position="479"/>
        <end position="508"/>
    </location>
</feature>
<sequence>MVSVFLLLLQSPGQPAGFLRGQDWVMVSLLPPQSDVTLPGSTRLEGEPQGDLMQAPGLPGSPAPQSKHAGFSCSSFVPDGPPERAPSLPPHSPSIASPGPEQVHCAAGPGPSPFRLSPSDKYPGFSFEEGPASSPGRFLKGGHVPFHPYKRHFQEDIFPEAQTALALDGHAFKPPGVLEAFEEIPVDVGEAEAFLPGFSAEVWCNGLPYSSQEHSPQVLGSEVKVKPPALETGPGMYCFQPPLQHMYCPSQPPFHQYSPGGGSYPVPYLGSPHYPYQRIAPQASTDGHQPLFPKPIYSYSILIFMALKNSKTGSLPVSEIYNFMTEHFPYFKTAPDGWKNSVRHNLSLNKCFEKVENKSGSSSRKGCLWALNPAKIDKMQEELQKWKRKDPIAVRKSMAKPEELDSLIGDKREKLGTPLLGCPPPGLAGSGPIQPLAPPVGLSQPLHSIHPAPGPIPGKNPLQDLLGGHTPSCYGQTYSHLSPGLGPPGPPQPLFPQPDDGGEMEATPASLSRTHLPVHGPPSHSPEAGGFLISKRTVPESILGETGRGSKCGASSPVLTARGLFLSFWSQLKLPGLSLKGYVAANSPPTEPRAAGLAPKPTGVAGNQGIPASPGRFDSGRVCELSFKVPHSAFISLDVPVDVMGLGSSTCPLEDP</sequence>
<organism evidence="11 12">
    <name type="scientific">Cnephaeus nilssonii</name>
    <name type="common">Northern bat</name>
    <name type="synonym">Eptesicus nilssonii</name>
    <dbReference type="NCBI Taxonomy" id="3371016"/>
    <lineage>
        <taxon>Eukaryota</taxon>
        <taxon>Metazoa</taxon>
        <taxon>Chordata</taxon>
        <taxon>Craniata</taxon>
        <taxon>Vertebrata</taxon>
        <taxon>Euteleostomi</taxon>
        <taxon>Mammalia</taxon>
        <taxon>Eutheria</taxon>
        <taxon>Laurasiatheria</taxon>
        <taxon>Chiroptera</taxon>
        <taxon>Yangochiroptera</taxon>
        <taxon>Vespertilionidae</taxon>
        <taxon>Cnephaeus</taxon>
    </lineage>
</organism>
<feature type="signal peptide" evidence="9">
    <location>
        <begin position="1"/>
        <end position="15"/>
    </location>
</feature>
<dbReference type="FunFam" id="1.10.10.10:FF:000122">
    <property type="entry name" value="Forkhead box protein N1"/>
    <property type="match status" value="1"/>
</dbReference>
<feature type="DNA-binding region" description="Fork-head" evidence="7">
    <location>
        <begin position="294"/>
        <end position="390"/>
    </location>
</feature>
<keyword evidence="9" id="KW-0732">Signal</keyword>
<dbReference type="InterPro" id="IPR047401">
    <property type="entry name" value="FH_FOXN1"/>
</dbReference>
<evidence type="ECO:0000313" key="12">
    <source>
        <dbReference type="Proteomes" id="UP001177744"/>
    </source>
</evidence>
<keyword evidence="3" id="KW-0805">Transcription regulation</keyword>
<keyword evidence="5" id="KW-0804">Transcription</keyword>
<dbReference type="PROSITE" id="PS50039">
    <property type="entry name" value="FORK_HEAD_3"/>
    <property type="match status" value="1"/>
</dbReference>
<evidence type="ECO:0000256" key="3">
    <source>
        <dbReference type="ARBA" id="ARBA00023015"/>
    </source>
</evidence>
<feature type="chain" id="PRO_5041293399" description="Fork-head domain-containing protein" evidence="9">
    <location>
        <begin position="16"/>
        <end position="656"/>
    </location>
</feature>
<dbReference type="CDD" id="cd20056">
    <property type="entry name" value="FH_FOXN1"/>
    <property type="match status" value="1"/>
</dbReference>
<evidence type="ECO:0000256" key="5">
    <source>
        <dbReference type="ARBA" id="ARBA00023163"/>
    </source>
</evidence>
<dbReference type="PRINTS" id="PR00053">
    <property type="entry name" value="FORKHEAD"/>
</dbReference>
<keyword evidence="6 7" id="KW-0539">Nucleus</keyword>
<name>A0AA40HHT5_CNENI</name>
<evidence type="ECO:0000256" key="7">
    <source>
        <dbReference type="PROSITE-ProRule" id="PRU00089"/>
    </source>
</evidence>
<dbReference type="AlphaFoldDB" id="A0AA40HHT5"/>
<evidence type="ECO:0000256" key="6">
    <source>
        <dbReference type="ARBA" id="ARBA00023242"/>
    </source>
</evidence>
<evidence type="ECO:0000256" key="2">
    <source>
        <dbReference type="ARBA" id="ARBA00022473"/>
    </source>
</evidence>
<reference evidence="11" key="1">
    <citation type="submission" date="2023-06" db="EMBL/GenBank/DDBJ databases">
        <title>Reference genome for the Northern bat (Eptesicus nilssonii), a most northern bat species.</title>
        <authorList>
            <person name="Laine V.N."/>
            <person name="Pulliainen A.T."/>
            <person name="Lilley T.M."/>
        </authorList>
    </citation>
    <scope>NUCLEOTIDE SEQUENCE</scope>
    <source>
        <strain evidence="11">BLF_Eptnil</strain>
        <tissue evidence="11">Kidney</tissue>
    </source>
</reference>
<keyword evidence="12" id="KW-1185">Reference proteome</keyword>
<dbReference type="GO" id="GO:0000976">
    <property type="term" value="F:transcription cis-regulatory region binding"/>
    <property type="evidence" value="ECO:0007669"/>
    <property type="project" value="TreeGrafter"/>
</dbReference>
<comment type="caution">
    <text evidence="11">The sequence shown here is derived from an EMBL/GenBank/DDBJ whole genome shotgun (WGS) entry which is preliminary data.</text>
</comment>
<dbReference type="InterPro" id="IPR030456">
    <property type="entry name" value="TF_fork_head_CS_2"/>
</dbReference>